<reference evidence="2" key="1">
    <citation type="journal article" date="2022" name="Plant J.">
        <title>Strategies of tolerance reflected in two North American maple genomes.</title>
        <authorList>
            <person name="McEvoy S.L."/>
            <person name="Sezen U.U."/>
            <person name="Trouern-Trend A."/>
            <person name="McMahon S.M."/>
            <person name="Schaberg P.G."/>
            <person name="Yang J."/>
            <person name="Wegrzyn J.L."/>
            <person name="Swenson N.G."/>
        </authorList>
    </citation>
    <scope>NUCLEOTIDE SEQUENCE</scope>
    <source>
        <strain evidence="2">NS2018</strain>
    </source>
</reference>
<dbReference type="EMBL" id="JAUESC010000003">
    <property type="protein sequence ID" value="KAK0600895.1"/>
    <property type="molecule type" value="Genomic_DNA"/>
</dbReference>
<evidence type="ECO:0000313" key="2">
    <source>
        <dbReference type="EMBL" id="KAK0600895.1"/>
    </source>
</evidence>
<comment type="caution">
    <text evidence="2">The sequence shown here is derived from an EMBL/GenBank/DDBJ whole genome shotgun (WGS) entry which is preliminary data.</text>
</comment>
<feature type="region of interest" description="Disordered" evidence="1">
    <location>
        <begin position="106"/>
        <end position="135"/>
    </location>
</feature>
<proteinExistence type="predicted"/>
<protein>
    <submittedName>
        <fullName evidence="2">Uncharacterized protein</fullName>
    </submittedName>
</protein>
<sequence>MIRCDGEPTICEDEWIVMIKRVAEFCWVMEGAVVGTGEEECDREIKMWKLESGRGAESKYQCHVSGNWKKSEEELVFEDCWTGGEGSKGRRRFELRRCYERRQQSRFAATVPSGSDGKRGRRGHHHAREGQKPLHVDNLKDALPSIWNWNFSVSSKLVLMLK</sequence>
<keyword evidence="3" id="KW-1185">Reference proteome</keyword>
<evidence type="ECO:0000256" key="1">
    <source>
        <dbReference type="SAM" id="MobiDB-lite"/>
    </source>
</evidence>
<reference evidence="2" key="2">
    <citation type="submission" date="2023-06" db="EMBL/GenBank/DDBJ databases">
        <authorList>
            <person name="Swenson N.G."/>
            <person name="Wegrzyn J.L."/>
            <person name="Mcevoy S.L."/>
        </authorList>
    </citation>
    <scope>NUCLEOTIDE SEQUENCE</scope>
    <source>
        <strain evidence="2">NS2018</strain>
        <tissue evidence="2">Leaf</tissue>
    </source>
</reference>
<name>A0AA39W230_ACESA</name>
<dbReference type="Proteomes" id="UP001168877">
    <property type="component" value="Unassembled WGS sequence"/>
</dbReference>
<organism evidence="2 3">
    <name type="scientific">Acer saccharum</name>
    <name type="common">Sugar maple</name>
    <dbReference type="NCBI Taxonomy" id="4024"/>
    <lineage>
        <taxon>Eukaryota</taxon>
        <taxon>Viridiplantae</taxon>
        <taxon>Streptophyta</taxon>
        <taxon>Embryophyta</taxon>
        <taxon>Tracheophyta</taxon>
        <taxon>Spermatophyta</taxon>
        <taxon>Magnoliopsida</taxon>
        <taxon>eudicotyledons</taxon>
        <taxon>Gunneridae</taxon>
        <taxon>Pentapetalae</taxon>
        <taxon>rosids</taxon>
        <taxon>malvids</taxon>
        <taxon>Sapindales</taxon>
        <taxon>Sapindaceae</taxon>
        <taxon>Hippocastanoideae</taxon>
        <taxon>Acereae</taxon>
        <taxon>Acer</taxon>
    </lineage>
</organism>
<accession>A0AA39W230</accession>
<gene>
    <name evidence="2" type="ORF">LWI29_019338</name>
</gene>
<dbReference type="AlphaFoldDB" id="A0AA39W230"/>
<evidence type="ECO:0000313" key="3">
    <source>
        <dbReference type="Proteomes" id="UP001168877"/>
    </source>
</evidence>